<keyword evidence="4" id="KW-1185">Reference proteome</keyword>
<feature type="domain" description="DUF1266" evidence="2">
    <location>
        <begin position="237"/>
        <end position="451"/>
    </location>
</feature>
<proteinExistence type="predicted"/>
<evidence type="ECO:0000256" key="1">
    <source>
        <dbReference type="SAM" id="MobiDB-lite"/>
    </source>
</evidence>
<name>A0ABV2VEJ9_9ACTN</name>
<reference evidence="3 4" key="1">
    <citation type="submission" date="2024-06" db="EMBL/GenBank/DDBJ databases">
        <title>The Natural Products Discovery Center: Release of the First 8490 Sequenced Strains for Exploring Actinobacteria Biosynthetic Diversity.</title>
        <authorList>
            <person name="Kalkreuter E."/>
            <person name="Kautsar S.A."/>
            <person name="Yang D."/>
            <person name="Bader C.D."/>
            <person name="Teijaro C.N."/>
            <person name="Fluegel L."/>
            <person name="Davis C.M."/>
            <person name="Simpson J.R."/>
            <person name="Lauterbach L."/>
            <person name="Steele A.D."/>
            <person name="Gui C."/>
            <person name="Meng S."/>
            <person name="Li G."/>
            <person name="Viehrig K."/>
            <person name="Ye F."/>
            <person name="Su P."/>
            <person name="Kiefer A.F."/>
            <person name="Nichols A."/>
            <person name="Cepeda A.J."/>
            <person name="Yan W."/>
            <person name="Fan B."/>
            <person name="Jiang Y."/>
            <person name="Adhikari A."/>
            <person name="Zheng C.-J."/>
            <person name="Schuster L."/>
            <person name="Cowan T.M."/>
            <person name="Smanski M.J."/>
            <person name="Chevrette M.G."/>
            <person name="De Carvalho L.P.S."/>
            <person name="Shen B."/>
        </authorList>
    </citation>
    <scope>NUCLEOTIDE SEQUENCE [LARGE SCALE GENOMIC DNA]</scope>
    <source>
        <strain evidence="3 4">NPDC006434</strain>
    </source>
</reference>
<comment type="caution">
    <text evidence="3">The sequence shown here is derived from an EMBL/GenBank/DDBJ whole genome shotgun (WGS) entry which is preliminary data.</text>
</comment>
<sequence length="452" mass="49318">MSFGPPPAESGPPPAESGPPPTRSGPVVPGPPAPSAPPAPPSPAAPPPPAAWVAPTEVESALLDAKQRGDWGAYFDTLARNHLYFEIERAAADATPSRTYTLFGHDPRVPGGRAWAVYTEGMLPAPEEHRVFDRATLGFFARVWRPTDPSTIVVNPGSPCEAFLPSAPPHSAAWAQPSERLGPPRLGPALRALRVGGPLYGSVAHGLACGALLCVNNGSLWNAMAWHGTGYTGERTRLREWWGITTREEWRGRLDELLDCRGSSSVWSFALALRQGIARDFGGLVDVGYWKQTAEKVLRAKAQGSLTLSPDGVTRNDPLTDVETEAHVEGVRRLIGRIARYEARMRADGILDENRYVTSVEAWDLGRASKMARWGLGARFGTLKEAEAAVVRAGRRAALEYRSWQDFSAGYVLGRCLHFDEEEFGDWYTEMVAAHRILMSEPGSPWLNIPFR</sequence>
<evidence type="ECO:0000313" key="4">
    <source>
        <dbReference type="Proteomes" id="UP001550210"/>
    </source>
</evidence>
<feature type="region of interest" description="Disordered" evidence="1">
    <location>
        <begin position="1"/>
        <end position="51"/>
    </location>
</feature>
<dbReference type="Pfam" id="PF06889">
    <property type="entry name" value="DUF1266"/>
    <property type="match status" value="1"/>
</dbReference>
<dbReference type="Proteomes" id="UP001550210">
    <property type="component" value="Unassembled WGS sequence"/>
</dbReference>
<evidence type="ECO:0000313" key="3">
    <source>
        <dbReference type="EMBL" id="MET9851074.1"/>
    </source>
</evidence>
<organism evidence="3 4">
    <name type="scientific">Streptomyces ossamyceticus</name>
    <dbReference type="NCBI Taxonomy" id="249581"/>
    <lineage>
        <taxon>Bacteria</taxon>
        <taxon>Bacillati</taxon>
        <taxon>Actinomycetota</taxon>
        <taxon>Actinomycetes</taxon>
        <taxon>Kitasatosporales</taxon>
        <taxon>Streptomycetaceae</taxon>
        <taxon>Streptomyces</taxon>
    </lineage>
</organism>
<feature type="compositionally biased region" description="Pro residues" evidence="1">
    <location>
        <begin position="1"/>
        <end position="50"/>
    </location>
</feature>
<protein>
    <submittedName>
        <fullName evidence="3">DUF1266 domain-containing protein</fullName>
    </submittedName>
</protein>
<evidence type="ECO:0000259" key="2">
    <source>
        <dbReference type="Pfam" id="PF06889"/>
    </source>
</evidence>
<accession>A0ABV2VEJ9</accession>
<dbReference type="EMBL" id="JBEXPZ010000097">
    <property type="protein sequence ID" value="MET9851074.1"/>
    <property type="molecule type" value="Genomic_DNA"/>
</dbReference>
<dbReference type="RefSeq" id="WP_355404747.1">
    <property type="nucleotide sequence ID" value="NZ_JBEGHN010000056.1"/>
</dbReference>
<dbReference type="InterPro" id="IPR009677">
    <property type="entry name" value="DUF1266"/>
</dbReference>
<gene>
    <name evidence="3" type="ORF">ABZZ21_42370</name>
</gene>